<organism evidence="6 7">
    <name type="scientific">Cichlidogyrus casuarinus</name>
    <dbReference type="NCBI Taxonomy" id="1844966"/>
    <lineage>
        <taxon>Eukaryota</taxon>
        <taxon>Metazoa</taxon>
        <taxon>Spiralia</taxon>
        <taxon>Lophotrochozoa</taxon>
        <taxon>Platyhelminthes</taxon>
        <taxon>Monogenea</taxon>
        <taxon>Monopisthocotylea</taxon>
        <taxon>Dactylogyridea</taxon>
        <taxon>Ancyrocephalidae</taxon>
        <taxon>Cichlidogyrus</taxon>
    </lineage>
</organism>
<reference evidence="6 7" key="1">
    <citation type="submission" date="2024-11" db="EMBL/GenBank/DDBJ databases">
        <title>Adaptive evolution of stress response genes in parasites aligns with host niche diversity.</title>
        <authorList>
            <person name="Hahn C."/>
            <person name="Resl P."/>
        </authorList>
    </citation>
    <scope>NUCLEOTIDE SEQUENCE [LARGE SCALE GENOMIC DNA]</scope>
    <source>
        <strain evidence="6">EGGRZ-B1_66</strain>
        <tissue evidence="6">Body</tissue>
    </source>
</reference>
<dbReference type="Gene3D" id="6.10.150.10">
    <property type="match status" value="2"/>
</dbReference>
<proteinExistence type="predicted"/>
<dbReference type="InterPro" id="IPR004018">
    <property type="entry name" value="RPEL_repeat"/>
</dbReference>
<evidence type="ECO:0000313" key="6">
    <source>
        <dbReference type="EMBL" id="KAL3320514.1"/>
    </source>
</evidence>
<keyword evidence="7" id="KW-1185">Reference proteome</keyword>
<evidence type="ECO:0000313" key="7">
    <source>
        <dbReference type="Proteomes" id="UP001626550"/>
    </source>
</evidence>
<feature type="region of interest" description="Disordered" evidence="5">
    <location>
        <begin position="308"/>
        <end position="327"/>
    </location>
</feature>
<keyword evidence="2" id="KW-0677">Repeat</keyword>
<feature type="repeat" description="RPEL" evidence="4">
    <location>
        <begin position="65"/>
        <end position="90"/>
    </location>
</feature>
<dbReference type="SMART" id="SM00707">
    <property type="entry name" value="RPEL"/>
    <property type="match status" value="2"/>
</dbReference>
<evidence type="ECO:0000256" key="4">
    <source>
        <dbReference type="PROSITE-ProRule" id="PRU00401"/>
    </source>
</evidence>
<dbReference type="Pfam" id="PF02755">
    <property type="entry name" value="RPEL"/>
    <property type="match status" value="1"/>
</dbReference>
<feature type="region of interest" description="Disordered" evidence="5">
    <location>
        <begin position="121"/>
        <end position="147"/>
    </location>
</feature>
<feature type="repeat" description="RPEL" evidence="4">
    <location>
        <begin position="26"/>
        <end position="51"/>
    </location>
</feature>
<dbReference type="PANTHER" id="PTHR22793">
    <property type="entry name" value="MYOCARDIN-RELATED TRANSCRIPTION FACTOR-RELATED"/>
    <property type="match status" value="1"/>
</dbReference>
<evidence type="ECO:0000256" key="5">
    <source>
        <dbReference type="SAM" id="MobiDB-lite"/>
    </source>
</evidence>
<protein>
    <submittedName>
        <fullName evidence="6">Kinase mkl1 MAPK-like protein</fullName>
    </submittedName>
</protein>
<dbReference type="Proteomes" id="UP001626550">
    <property type="component" value="Unassembled WGS sequence"/>
</dbReference>
<evidence type="ECO:0000256" key="2">
    <source>
        <dbReference type="ARBA" id="ARBA00022737"/>
    </source>
</evidence>
<dbReference type="AlphaFoldDB" id="A0ABD2QLV7"/>
<dbReference type="PROSITE" id="PS51073">
    <property type="entry name" value="RPEL"/>
    <property type="match status" value="2"/>
</dbReference>
<sequence>MNLIFSKASISNHDRLRQLQRAKTTDFLKYKIQNRPDRETLVNQRILKADKNAHLMEFKKNQLKDDLNFKLSQRPGTLELVERGVLQVDEDVDNLIKHGTIKYPRVSHNAEVDLIEADQLPDTNTLTSKPPEPPPLPPSFVAQSKSSSDNYAASKNFTMETVKKDGFFIHHYHPIDKTPAERQQARIEQQEKFLKLQDTMLRVNPAPEPKSYDLPEPVRNLMTLLMQKLNLIKLRQECRHYRVSAIGSKMSLIQNLLPWAPEILRRHGLAQESFMLGIPGSQVPVELINSPNHPSVSALVQLHQSHIAASQNPQKNPSSPLASQSVTHNEFALSPNDNHSIFNTQPSLDTCLSFIPPFIVVSFQANSSAKPVTKIEPNLKTIEELWMRIRTMRLRISSLRNQETPQSATMLRSLMEEHERIMIICRLLIVDRLDTLRPMLNASSGGDSGIVAKWEHDLLEDYRSRLNSSVLDDLADGSSCSSGQEQPQTQFLTLRQSTSGRRASSVLNMSHAPVIHSVTGCPSPQLTFQPQFYGPPDGNTSAYSTPSGPCFITSSDSSGSVNQIGIQGAGAREQIRWRCSVSSDQGIGASLWELSNNSGSVKQEPQHAMLSGARESIIMPMMLNHSSETLAQSAFAFSSSQRMNVDGEQQQQQHMTHNASWPNGDPMSTMVLAKDPLDEILEASSHPSGASFFMPSEQQQHLEQSWNNTSVGEFQSEMDEQELQALWHDLNEIVVADSPPMDLFTNNQAMDVEMG</sequence>
<accession>A0ABD2QLV7</accession>
<gene>
    <name evidence="6" type="primary">MKL1</name>
    <name evidence="6" type="ORF">Ciccas_000813</name>
</gene>
<dbReference type="GO" id="GO:0005634">
    <property type="term" value="C:nucleus"/>
    <property type="evidence" value="ECO:0007669"/>
    <property type="project" value="UniProtKB-SubCell"/>
</dbReference>
<dbReference type="EMBL" id="JBJKFK010000047">
    <property type="protein sequence ID" value="KAL3320514.1"/>
    <property type="molecule type" value="Genomic_DNA"/>
</dbReference>
<evidence type="ECO:0000256" key="3">
    <source>
        <dbReference type="ARBA" id="ARBA00023242"/>
    </source>
</evidence>
<dbReference type="InterPro" id="IPR043451">
    <property type="entry name" value="Myocardin-like"/>
</dbReference>
<evidence type="ECO:0000256" key="1">
    <source>
        <dbReference type="ARBA" id="ARBA00004123"/>
    </source>
</evidence>
<comment type="caution">
    <text evidence="6">The sequence shown here is derived from an EMBL/GenBank/DDBJ whole genome shotgun (WGS) entry which is preliminary data.</text>
</comment>
<comment type="subcellular location">
    <subcellularLocation>
        <location evidence="1">Nucleus</location>
    </subcellularLocation>
</comment>
<dbReference type="PANTHER" id="PTHR22793:SF12">
    <property type="entry name" value="MYOCARDIN-RELATED TRANSCRIPTION FACTOR, ISOFORM H"/>
    <property type="match status" value="1"/>
</dbReference>
<name>A0ABD2QLV7_9PLAT</name>
<keyword evidence="3" id="KW-0539">Nucleus</keyword>